<sequence length="887" mass="97664">MMSFSVFSQNYWHQSKVGDKEFKKNKIYLKNSTPFFTLNVSELQQELEEVRQRDVSADFPKNTIISLPNELGEMTKFYVAEASNFTPYLQAKYPDIRAYRGIGVKDPSISLSFSLSSELGLKAMFLTPGKPTVFIGTVTKDNSIYAIYHKKNKNSEFECRLPDELSLEKKIANASSTFNADDQVLRTFRLAVSVTAEYTQYFGGSKEEALAGINATITRVNTIFERDFAINMVLIDNVDEIIYTNPNSDPYSSVSQGGNPHPIYGSQPYFASNWTVELQETLTEVIGEENYDIGHLFGSAGSGGNAGCIGCVCETNFPQGKGSAYTSPSDGIPEDDTFDIDFVAHEMGHQFGANHTFSKNEFTGVAMEPGSGSTIMGYAGITGPTDIQANSDDFFHYISIQQVTNNIVNKDCATETSLVNTPPNVDAGANYTIPSGTAFKLTAEGNDLDGDPVTYSWEQGDASSTLNYSFPDPNSGAGPLFRVNQPVISSERYFPSFDLVLNGELYSTWETVSDVSREMNFTVQVRDNNVNVGQTTSDDVKITVIDDNGPFQFSNIAYEQSFASDGVYTLNWDVAGTNLAPFNSPNVNILFSNDGGDSFTILKNNTPNDGSEEVIIPEDSESQTAYFMIESVESIFYAVSPKVLVDFSEICETYQADINFPVNIDDGSDFSSGETLVIPFHDIPELGELNDVNVSIEIEHSYIGDLIIVLQSPDETQTYLWNRDCGNYQNLNITFDDDGSQVECGSPAVGIFLPSDRLSDLNGQSTAGTWYVLVVDNVSGDTGRVLDARIEVCGAEDLILDTDEEEFENEIKIYPNPTKGLVNIDLNNSLSLKKSQLNLFDLLGRKVKSKSLIAKNSELNISDLPSGVYLLEIESDGNKITRKIIKQ</sequence>
<dbReference type="Pfam" id="PF13583">
    <property type="entry name" value="Reprolysin_4"/>
    <property type="match status" value="1"/>
</dbReference>
<dbReference type="Proteomes" id="UP000719267">
    <property type="component" value="Unassembled WGS sequence"/>
</dbReference>
<dbReference type="RefSeq" id="WP_219038566.1">
    <property type="nucleotide sequence ID" value="NZ_JAHWDF010000001.1"/>
</dbReference>
<gene>
    <name evidence="5" type="ORF">KW502_00500</name>
</gene>
<reference evidence="5 6" key="1">
    <citation type="submission" date="2021-07" db="EMBL/GenBank/DDBJ databases">
        <title>Mesonia aestuariivivens sp. nov., isolated from a tidal flat.</title>
        <authorList>
            <person name="Kim Y.-O."/>
            <person name="Yoon J.-H."/>
        </authorList>
    </citation>
    <scope>NUCLEOTIDE SEQUENCE [LARGE SCALE GENOMIC DNA]</scope>
    <source>
        <strain evidence="5 6">JHPTF-M18</strain>
    </source>
</reference>
<comment type="caution">
    <text evidence="5">The sequence shown here is derived from an EMBL/GenBank/DDBJ whole genome shotgun (WGS) entry which is preliminary data.</text>
</comment>
<protein>
    <submittedName>
        <fullName evidence="5">T9SS type A sorting domain-containing protein</fullName>
    </submittedName>
</protein>
<proteinExistence type="predicted"/>
<evidence type="ECO:0000256" key="2">
    <source>
        <dbReference type="ARBA" id="ARBA00022729"/>
    </source>
</evidence>
<keyword evidence="3" id="KW-0378">Hydrolase</keyword>
<keyword evidence="1" id="KW-0645">Protease</keyword>
<dbReference type="InterPro" id="IPR002884">
    <property type="entry name" value="P_dom"/>
</dbReference>
<feature type="domain" description="P/Homo B" evidence="4">
    <location>
        <begin position="639"/>
        <end position="798"/>
    </location>
</feature>
<evidence type="ECO:0000256" key="1">
    <source>
        <dbReference type="ARBA" id="ARBA00022670"/>
    </source>
</evidence>
<dbReference type="PROSITE" id="PS51829">
    <property type="entry name" value="P_HOMO_B"/>
    <property type="match status" value="1"/>
</dbReference>
<dbReference type="Pfam" id="PF01483">
    <property type="entry name" value="P_proprotein"/>
    <property type="match status" value="1"/>
</dbReference>
<dbReference type="NCBIfam" id="TIGR04183">
    <property type="entry name" value="Por_Secre_tail"/>
    <property type="match status" value="1"/>
</dbReference>
<dbReference type="EMBL" id="JAHWDF010000001">
    <property type="protein sequence ID" value="MBW2960276.1"/>
    <property type="molecule type" value="Genomic_DNA"/>
</dbReference>
<name>A0ABS6VXJ8_9FLAO</name>
<dbReference type="InterPro" id="IPR026444">
    <property type="entry name" value="Secre_tail"/>
</dbReference>
<evidence type="ECO:0000259" key="4">
    <source>
        <dbReference type="PROSITE" id="PS51829"/>
    </source>
</evidence>
<dbReference type="Pfam" id="PF18962">
    <property type="entry name" value="Por_Secre_tail"/>
    <property type="match status" value="1"/>
</dbReference>
<evidence type="ECO:0000313" key="5">
    <source>
        <dbReference type="EMBL" id="MBW2960276.1"/>
    </source>
</evidence>
<organism evidence="5 6">
    <name type="scientific">Mesonia aestuariivivens</name>
    <dbReference type="NCBI Taxonomy" id="2796128"/>
    <lineage>
        <taxon>Bacteria</taxon>
        <taxon>Pseudomonadati</taxon>
        <taxon>Bacteroidota</taxon>
        <taxon>Flavobacteriia</taxon>
        <taxon>Flavobacteriales</taxon>
        <taxon>Flavobacteriaceae</taxon>
        <taxon>Mesonia</taxon>
    </lineage>
</organism>
<keyword evidence="2" id="KW-0732">Signal</keyword>
<evidence type="ECO:0000256" key="3">
    <source>
        <dbReference type="ARBA" id="ARBA00022801"/>
    </source>
</evidence>
<keyword evidence="6" id="KW-1185">Reference proteome</keyword>
<accession>A0ABS6VXJ8</accession>
<evidence type="ECO:0000313" key="6">
    <source>
        <dbReference type="Proteomes" id="UP000719267"/>
    </source>
</evidence>